<keyword evidence="3" id="KW-1185">Reference proteome</keyword>
<dbReference type="NCBIfam" id="TIGR01640">
    <property type="entry name" value="F_box_assoc_1"/>
    <property type="match status" value="1"/>
</dbReference>
<name>A0AAD4SBL0_9MAGN</name>
<dbReference type="InterPro" id="IPR017451">
    <property type="entry name" value="F-box-assoc_interact_dom"/>
</dbReference>
<dbReference type="Pfam" id="PF08268">
    <property type="entry name" value="FBA_3"/>
    <property type="match status" value="1"/>
</dbReference>
<dbReference type="AlphaFoldDB" id="A0AAD4SBL0"/>
<evidence type="ECO:0000259" key="1">
    <source>
        <dbReference type="Pfam" id="PF08268"/>
    </source>
</evidence>
<proteinExistence type="predicted"/>
<gene>
    <name evidence="2" type="ORF">MKW98_027934</name>
</gene>
<reference evidence="2" key="1">
    <citation type="submission" date="2022-04" db="EMBL/GenBank/DDBJ databases">
        <title>A functionally conserved STORR gene fusion in Papaver species that diverged 16.8 million years ago.</title>
        <authorList>
            <person name="Catania T."/>
        </authorList>
    </citation>
    <scope>NUCLEOTIDE SEQUENCE</scope>
    <source>
        <strain evidence="2">S-188037</strain>
    </source>
</reference>
<dbReference type="Proteomes" id="UP001202328">
    <property type="component" value="Unassembled WGS sequence"/>
</dbReference>
<dbReference type="PANTHER" id="PTHR31111">
    <property type="entry name" value="BNAA05G37150D PROTEIN-RELATED"/>
    <property type="match status" value="1"/>
</dbReference>
<protein>
    <recommendedName>
        <fullName evidence="1">F-box associated beta-propeller type 3 domain-containing protein</fullName>
    </recommendedName>
</protein>
<comment type="caution">
    <text evidence="2">The sequence shown here is derived from an EMBL/GenBank/DDBJ whole genome shotgun (WGS) entry which is preliminary data.</text>
</comment>
<sequence>MRYGYPVCVVLTVPSHNLDSLESYVYINGSIYYITTSITTSSVKEKDRPKFLVAFDVGSEKFRTISVPSCVFDQPVDCDAAYTFYNVQLIELDGRLGLFIRPGPRMSGTPKLKLWLFDDDKNKKNSTSSWTQVNMKLPCTKDYNNGISLNPVSGTNQIILSSCVATPDGKRLDTTYYSYNWKNKSYSEIEISGMPYSFPFFFASNQSM</sequence>
<evidence type="ECO:0000313" key="2">
    <source>
        <dbReference type="EMBL" id="KAI3878629.1"/>
    </source>
</evidence>
<feature type="domain" description="F-box associated beta-propeller type 3" evidence="1">
    <location>
        <begin position="20"/>
        <end position="197"/>
    </location>
</feature>
<dbReference type="InterPro" id="IPR013187">
    <property type="entry name" value="F-box-assoc_dom_typ3"/>
</dbReference>
<accession>A0AAD4SBL0</accession>
<organism evidence="2 3">
    <name type="scientific">Papaver atlanticum</name>
    <dbReference type="NCBI Taxonomy" id="357466"/>
    <lineage>
        <taxon>Eukaryota</taxon>
        <taxon>Viridiplantae</taxon>
        <taxon>Streptophyta</taxon>
        <taxon>Embryophyta</taxon>
        <taxon>Tracheophyta</taxon>
        <taxon>Spermatophyta</taxon>
        <taxon>Magnoliopsida</taxon>
        <taxon>Ranunculales</taxon>
        <taxon>Papaveraceae</taxon>
        <taxon>Papaveroideae</taxon>
        <taxon>Papaver</taxon>
    </lineage>
</organism>
<dbReference type="PANTHER" id="PTHR31111:SF136">
    <property type="entry name" value="F-BOX ASSOCIATED DOMAIN-CONTAINING PROTEIN"/>
    <property type="match status" value="1"/>
</dbReference>
<dbReference type="EMBL" id="JAJJMB010012301">
    <property type="protein sequence ID" value="KAI3878629.1"/>
    <property type="molecule type" value="Genomic_DNA"/>
</dbReference>
<evidence type="ECO:0000313" key="3">
    <source>
        <dbReference type="Proteomes" id="UP001202328"/>
    </source>
</evidence>